<dbReference type="Pfam" id="PF07727">
    <property type="entry name" value="RVT_2"/>
    <property type="match status" value="1"/>
</dbReference>
<dbReference type="CDD" id="cd09272">
    <property type="entry name" value="RNase_HI_RT_Ty1"/>
    <property type="match status" value="1"/>
</dbReference>
<dbReference type="PANTHER" id="PTHR11439:SF483">
    <property type="entry name" value="PEPTIDE SYNTHASE GLIP-LIKE, PUTATIVE (AFU_ORTHOLOGUE AFUA_3G12920)-RELATED"/>
    <property type="match status" value="1"/>
</dbReference>
<gene>
    <name evidence="3" type="primary">RE1</name>
    <name evidence="3" type="ORF">SPIL2461_LOCUS13535</name>
</gene>
<dbReference type="Proteomes" id="UP000649617">
    <property type="component" value="Unassembled WGS sequence"/>
</dbReference>
<dbReference type="EMBL" id="CAJNIZ010029669">
    <property type="protein sequence ID" value="CAE7517929.1"/>
    <property type="molecule type" value="Genomic_DNA"/>
</dbReference>
<evidence type="ECO:0000259" key="2">
    <source>
        <dbReference type="Pfam" id="PF07727"/>
    </source>
</evidence>
<dbReference type="PANTHER" id="PTHR11439">
    <property type="entry name" value="GAG-POL-RELATED RETROTRANSPOSON"/>
    <property type="match status" value="1"/>
</dbReference>
<dbReference type="OrthoDB" id="434790at2759"/>
<feature type="compositionally biased region" description="Basic and acidic residues" evidence="1">
    <location>
        <begin position="45"/>
        <end position="57"/>
    </location>
</feature>
<organism evidence="3 4">
    <name type="scientific">Symbiodinium pilosum</name>
    <name type="common">Dinoflagellate</name>
    <dbReference type="NCBI Taxonomy" id="2952"/>
    <lineage>
        <taxon>Eukaryota</taxon>
        <taxon>Sar</taxon>
        <taxon>Alveolata</taxon>
        <taxon>Dinophyceae</taxon>
        <taxon>Suessiales</taxon>
        <taxon>Symbiodiniaceae</taxon>
        <taxon>Symbiodinium</taxon>
    </lineage>
</organism>
<accession>A0A812T797</accession>
<sequence>MDADSPAPREEPTSSSKDTSRESTAKRTSSEPSSPSTKAQKPNKKGGEKRAAERPLEEIVEDDLLKELMGSLPTLHEELPLEKVKAARGRELDKMVEHQVKKWVDGWKPLPGDENGVRSRCVAQEINNYARDDVSSGTPPLKAHRMVLAHAATRRPEEGENRKLIGRYDVSVAFSHAESTGKIAVVPPKDVDEGHLWYLLKAMNGTREASKQWSLKITKTKRKHGFLEIANVPGLFYHPVHDLLVSCHGDDFLASGTREALYFLDAIMVQEYETKVLPHVGALEHGGHCREGYHLHRKITRSPKGYSWEADGKYAEVLVSKLGLQGAKGVDAPASKDCGKSDRDAEKELSAEEASTFRKLAGTALYLSLDRPTIQFAVSDITSRMARPLRLNMHRLRRLGRYLIKHPKEVWNFDFQMAPNELVVYTDSDCDWASDTRTRKSMSCYVEMFGKHMIEASCARQATVALSLGEAEFYALTRGIAAALMSQQVWEVINYTLPVVGRTDSTAGKGIAHRKGCGKVKHLSIRELWLQDYVQKGKVRI</sequence>
<proteinExistence type="predicted"/>
<reference evidence="3" key="1">
    <citation type="submission" date="2021-02" db="EMBL/GenBank/DDBJ databases">
        <authorList>
            <person name="Dougan E. K."/>
            <person name="Rhodes N."/>
            <person name="Thang M."/>
            <person name="Chan C."/>
        </authorList>
    </citation>
    <scope>NUCLEOTIDE SEQUENCE</scope>
</reference>
<evidence type="ECO:0000313" key="4">
    <source>
        <dbReference type="Proteomes" id="UP000649617"/>
    </source>
</evidence>
<protein>
    <submittedName>
        <fullName evidence="3">RE1 protein</fullName>
    </submittedName>
</protein>
<dbReference type="AlphaFoldDB" id="A0A812T797"/>
<keyword evidence="4" id="KW-1185">Reference proteome</keyword>
<evidence type="ECO:0000313" key="3">
    <source>
        <dbReference type="EMBL" id="CAE7517929.1"/>
    </source>
</evidence>
<feature type="compositionally biased region" description="Basic and acidic residues" evidence="1">
    <location>
        <begin position="7"/>
        <end position="29"/>
    </location>
</feature>
<comment type="caution">
    <text evidence="3">The sequence shown here is derived from an EMBL/GenBank/DDBJ whole genome shotgun (WGS) entry which is preliminary data.</text>
</comment>
<feature type="domain" description="Reverse transcriptase Ty1/copia-type" evidence="2">
    <location>
        <begin position="102"/>
        <end position="258"/>
    </location>
</feature>
<evidence type="ECO:0000256" key="1">
    <source>
        <dbReference type="SAM" id="MobiDB-lite"/>
    </source>
</evidence>
<feature type="compositionally biased region" description="Polar residues" evidence="1">
    <location>
        <begin position="30"/>
        <end position="40"/>
    </location>
</feature>
<feature type="region of interest" description="Disordered" evidence="1">
    <location>
        <begin position="1"/>
        <end position="58"/>
    </location>
</feature>
<dbReference type="InterPro" id="IPR013103">
    <property type="entry name" value="RVT_2"/>
</dbReference>
<name>A0A812T797_SYMPI</name>